<evidence type="ECO:0000313" key="1">
    <source>
        <dbReference type="Ensembl" id="ENSHHUP00000038076.1"/>
    </source>
</evidence>
<evidence type="ECO:0000313" key="2">
    <source>
        <dbReference type="Proteomes" id="UP000314982"/>
    </source>
</evidence>
<dbReference type="GO" id="GO:0045162">
    <property type="term" value="P:clustering of voltage-gated sodium channels"/>
    <property type="evidence" value="ECO:0007669"/>
    <property type="project" value="InterPro"/>
</dbReference>
<dbReference type="PANTHER" id="PTHR35970:SF1">
    <property type="entry name" value="SODIUM CHANNEL AND CLATHRIN LINKER 1"/>
    <property type="match status" value="1"/>
</dbReference>
<dbReference type="Proteomes" id="UP000314982">
    <property type="component" value="Unassembled WGS sequence"/>
</dbReference>
<accession>A0A4W5MGY9</accession>
<protein>
    <submittedName>
        <fullName evidence="1">Uncharacterized protein</fullName>
    </submittedName>
</protein>
<dbReference type="GO" id="GO:0005814">
    <property type="term" value="C:centriole"/>
    <property type="evidence" value="ECO:0007669"/>
    <property type="project" value="TreeGrafter"/>
</dbReference>
<dbReference type="PANTHER" id="PTHR35970">
    <property type="entry name" value="SODIUM CHANNEL AND CLATHRIN LINKER 1"/>
    <property type="match status" value="1"/>
</dbReference>
<reference evidence="1" key="2">
    <citation type="submission" date="2025-08" db="UniProtKB">
        <authorList>
            <consortium name="Ensembl"/>
        </authorList>
    </citation>
    <scope>IDENTIFICATION</scope>
</reference>
<name>A0A4W5MGY9_9TELE</name>
<dbReference type="InterPro" id="IPR038911">
    <property type="entry name" value="SCLT1"/>
</dbReference>
<sequence length="109" mass="12546">MEQEYSLKEQGLDARVRELEESSRSSSAELTRLLSAQQKTSQRWKEEAKTLTVTFHTKLTSLKGELTGQKQRCQELEIQLETDHETIVELSIMTSQRRKTSSMADLESL</sequence>
<reference evidence="1" key="3">
    <citation type="submission" date="2025-09" db="UniProtKB">
        <authorList>
            <consortium name="Ensembl"/>
        </authorList>
    </citation>
    <scope>IDENTIFICATION</scope>
</reference>
<dbReference type="GeneTree" id="ENSGT00950000186053"/>
<dbReference type="AlphaFoldDB" id="A0A4W5MGY9"/>
<dbReference type="GO" id="GO:0060271">
    <property type="term" value="P:cilium assembly"/>
    <property type="evidence" value="ECO:0007669"/>
    <property type="project" value="TreeGrafter"/>
</dbReference>
<keyword evidence="2" id="KW-1185">Reference proteome</keyword>
<proteinExistence type="predicted"/>
<organism evidence="1 2">
    <name type="scientific">Hucho hucho</name>
    <name type="common">huchen</name>
    <dbReference type="NCBI Taxonomy" id="62062"/>
    <lineage>
        <taxon>Eukaryota</taxon>
        <taxon>Metazoa</taxon>
        <taxon>Chordata</taxon>
        <taxon>Craniata</taxon>
        <taxon>Vertebrata</taxon>
        <taxon>Euteleostomi</taxon>
        <taxon>Actinopterygii</taxon>
        <taxon>Neopterygii</taxon>
        <taxon>Teleostei</taxon>
        <taxon>Protacanthopterygii</taxon>
        <taxon>Salmoniformes</taxon>
        <taxon>Salmonidae</taxon>
        <taxon>Salmoninae</taxon>
        <taxon>Hucho</taxon>
    </lineage>
</organism>
<dbReference type="Ensembl" id="ENSHHUT00000039584.1">
    <property type="protein sequence ID" value="ENSHHUP00000038076.1"/>
    <property type="gene ID" value="ENSHHUG00000023800.1"/>
</dbReference>
<reference evidence="2" key="1">
    <citation type="submission" date="2018-06" db="EMBL/GenBank/DDBJ databases">
        <title>Genome assembly of Danube salmon.</title>
        <authorList>
            <person name="Macqueen D.J."/>
            <person name="Gundappa M.K."/>
        </authorList>
    </citation>
    <scope>NUCLEOTIDE SEQUENCE [LARGE SCALE GENOMIC DNA]</scope>
</reference>